<evidence type="ECO:0000313" key="1">
    <source>
        <dbReference type="EMBL" id="SCZ85249.1"/>
    </source>
</evidence>
<dbReference type="EMBL" id="FMWO01000044">
    <property type="protein sequence ID" value="SCZ85249.1"/>
    <property type="molecule type" value="Genomic_DNA"/>
</dbReference>
<organism evidence="1 2">
    <name type="scientific">Nitrosomonas mobilis</name>
    <dbReference type="NCBI Taxonomy" id="51642"/>
    <lineage>
        <taxon>Bacteria</taxon>
        <taxon>Pseudomonadati</taxon>
        <taxon>Pseudomonadota</taxon>
        <taxon>Betaproteobacteria</taxon>
        <taxon>Nitrosomonadales</taxon>
        <taxon>Nitrosomonadaceae</taxon>
        <taxon>Nitrosomonas</taxon>
    </lineage>
</organism>
<gene>
    <name evidence="1" type="ORF">NSMM_370028</name>
</gene>
<evidence type="ECO:0000313" key="2">
    <source>
        <dbReference type="Proteomes" id="UP000198729"/>
    </source>
</evidence>
<dbReference type="AlphaFoldDB" id="A0A1G5SFS7"/>
<keyword evidence="2" id="KW-1185">Reference proteome</keyword>
<proteinExistence type="predicted"/>
<name>A0A1G5SFS7_9PROT</name>
<protein>
    <submittedName>
        <fullName evidence="1">Uncharacterized protein</fullName>
    </submittedName>
</protein>
<sequence length="44" mass="4884">MVFAIHFRFFNRVTHELTIFDISYAAGLVTAACFAEVGHNVIPG</sequence>
<accession>A0A1G5SFS7</accession>
<dbReference type="Proteomes" id="UP000198729">
    <property type="component" value="Unassembled WGS sequence"/>
</dbReference>
<reference evidence="1 2" key="1">
    <citation type="submission" date="2016-10" db="EMBL/GenBank/DDBJ databases">
        <authorList>
            <person name="de Groot N.N."/>
        </authorList>
    </citation>
    <scope>NUCLEOTIDE SEQUENCE [LARGE SCALE GENOMIC DNA]</scope>
    <source>
        <strain evidence="1">1</strain>
    </source>
</reference>